<feature type="transmembrane region" description="Helical" evidence="9">
    <location>
        <begin position="35"/>
        <end position="53"/>
    </location>
</feature>
<evidence type="ECO:0000256" key="1">
    <source>
        <dbReference type="ARBA" id="ARBA00004651"/>
    </source>
</evidence>
<keyword evidence="6 9" id="KW-1133">Transmembrane helix</keyword>
<keyword evidence="8 9" id="KW-0472">Membrane</keyword>
<evidence type="ECO:0000313" key="11">
    <source>
        <dbReference type="EMBL" id="SNX50529.1"/>
    </source>
</evidence>
<dbReference type="GO" id="GO:0005886">
    <property type="term" value="C:plasma membrane"/>
    <property type="evidence" value="ECO:0007669"/>
    <property type="project" value="UniProtKB-SubCell"/>
</dbReference>
<evidence type="ECO:0000256" key="5">
    <source>
        <dbReference type="ARBA" id="ARBA00022777"/>
    </source>
</evidence>
<dbReference type="NCBIfam" id="NF008649">
    <property type="entry name" value="PRK11644.1"/>
    <property type="match status" value="1"/>
</dbReference>
<keyword evidence="7" id="KW-0902">Two-component regulatory system</keyword>
<feature type="transmembrane region" description="Helical" evidence="9">
    <location>
        <begin position="109"/>
        <end position="127"/>
    </location>
</feature>
<dbReference type="Gene3D" id="3.30.565.10">
    <property type="entry name" value="Histidine kinase-like ATPase, C-terminal domain"/>
    <property type="match status" value="1"/>
</dbReference>
<dbReference type="CDD" id="cd16917">
    <property type="entry name" value="HATPase_UhpB-NarQ-NarX-like"/>
    <property type="match status" value="1"/>
</dbReference>
<reference evidence="12" key="1">
    <citation type="submission" date="2016-06" db="EMBL/GenBank/DDBJ databases">
        <authorList>
            <person name="Rodrigo-Torres L."/>
            <person name="Arahal R.D."/>
            <person name="Lucena T."/>
        </authorList>
    </citation>
    <scope>NUCLEOTIDE SEQUENCE [LARGE SCALE GENOMIC DNA]</scope>
    <source>
        <strain evidence="12">CECT8203</strain>
    </source>
</reference>
<feature type="transmembrane region" description="Helical" evidence="9">
    <location>
        <begin position="65"/>
        <end position="89"/>
    </location>
</feature>
<dbReference type="SMART" id="SM00387">
    <property type="entry name" value="HATPase_c"/>
    <property type="match status" value="1"/>
</dbReference>
<evidence type="ECO:0000256" key="4">
    <source>
        <dbReference type="ARBA" id="ARBA00022692"/>
    </source>
</evidence>
<dbReference type="Proteomes" id="UP000219336">
    <property type="component" value="Unassembled WGS sequence"/>
</dbReference>
<accession>A0A240EQX7</accession>
<dbReference type="InterPro" id="IPR036890">
    <property type="entry name" value="HATPase_C_sf"/>
</dbReference>
<evidence type="ECO:0000256" key="2">
    <source>
        <dbReference type="ARBA" id="ARBA00022475"/>
    </source>
</evidence>
<dbReference type="InterPro" id="IPR011712">
    <property type="entry name" value="Sig_transdc_His_kin_sub3_dim/P"/>
</dbReference>
<feature type="transmembrane region" description="Helical" evidence="9">
    <location>
        <begin position="179"/>
        <end position="200"/>
    </location>
</feature>
<evidence type="ECO:0000256" key="8">
    <source>
        <dbReference type="ARBA" id="ARBA00023136"/>
    </source>
</evidence>
<dbReference type="GO" id="GO:0000155">
    <property type="term" value="F:phosphorelay sensor kinase activity"/>
    <property type="evidence" value="ECO:0007669"/>
    <property type="project" value="InterPro"/>
</dbReference>
<keyword evidence="12" id="KW-1185">Reference proteome</keyword>
<dbReference type="SUPFAM" id="SSF55874">
    <property type="entry name" value="ATPase domain of HSP90 chaperone/DNA topoisomerase II/histidine kinase"/>
    <property type="match status" value="1"/>
</dbReference>
<evidence type="ECO:0000256" key="3">
    <source>
        <dbReference type="ARBA" id="ARBA00022679"/>
    </source>
</evidence>
<dbReference type="PANTHER" id="PTHR24421:SF58">
    <property type="entry name" value="SIGNAL TRANSDUCTION HISTIDINE-PROTEIN KINASE_PHOSPHATASE UHPB"/>
    <property type="match status" value="1"/>
</dbReference>
<protein>
    <submittedName>
        <fullName evidence="11">Oxygen sensor histidine kinase NreB</fullName>
        <ecNumber evidence="11">2.7.13.3</ecNumber>
    </submittedName>
</protein>
<keyword evidence="5 11" id="KW-0418">Kinase</keyword>
<dbReference type="EMBL" id="OANU01000123">
    <property type="protein sequence ID" value="SNX50529.1"/>
    <property type="molecule type" value="Genomic_DNA"/>
</dbReference>
<proteinExistence type="predicted"/>
<dbReference type="InterPro" id="IPR007895">
    <property type="entry name" value="MASE1"/>
</dbReference>
<keyword evidence="2" id="KW-1003">Cell membrane</keyword>
<gene>
    <name evidence="11" type="primary">nreB_2</name>
    <name evidence="11" type="ORF">VTH8203_04189</name>
</gene>
<dbReference type="AlphaFoldDB" id="A0A240EQX7"/>
<evidence type="ECO:0000256" key="7">
    <source>
        <dbReference type="ARBA" id="ARBA00023012"/>
    </source>
</evidence>
<feature type="transmembrane region" description="Helical" evidence="9">
    <location>
        <begin position="12"/>
        <end position="29"/>
    </location>
</feature>
<dbReference type="EC" id="2.7.13.3" evidence="11"/>
<dbReference type="PANTHER" id="PTHR24421">
    <property type="entry name" value="NITRATE/NITRITE SENSOR PROTEIN NARX-RELATED"/>
    <property type="match status" value="1"/>
</dbReference>
<dbReference type="PROSITE" id="PS50109">
    <property type="entry name" value="HIS_KIN"/>
    <property type="match status" value="1"/>
</dbReference>
<keyword evidence="3 11" id="KW-0808">Transferase</keyword>
<evidence type="ECO:0000259" key="10">
    <source>
        <dbReference type="PROSITE" id="PS50109"/>
    </source>
</evidence>
<comment type="subcellular location">
    <subcellularLocation>
        <location evidence="1">Cell membrane</location>
        <topology evidence="1">Multi-pass membrane protein</topology>
    </subcellularLocation>
</comment>
<name>A0A240EQX7_9VIBR</name>
<keyword evidence="4 9" id="KW-0812">Transmembrane</keyword>
<dbReference type="RefSeq" id="WP_096995448.1">
    <property type="nucleotide sequence ID" value="NZ_JBHSII010000001.1"/>
</dbReference>
<dbReference type="Pfam" id="PF07730">
    <property type="entry name" value="HisKA_3"/>
    <property type="match status" value="1"/>
</dbReference>
<dbReference type="Gene3D" id="1.20.5.1930">
    <property type="match status" value="1"/>
</dbReference>
<evidence type="ECO:0000313" key="12">
    <source>
        <dbReference type="Proteomes" id="UP000219336"/>
    </source>
</evidence>
<feature type="transmembrane region" description="Helical" evidence="9">
    <location>
        <begin position="134"/>
        <end position="159"/>
    </location>
</feature>
<evidence type="ECO:0000256" key="9">
    <source>
        <dbReference type="SAM" id="Phobius"/>
    </source>
</evidence>
<dbReference type="GO" id="GO:0046983">
    <property type="term" value="F:protein dimerization activity"/>
    <property type="evidence" value="ECO:0007669"/>
    <property type="project" value="InterPro"/>
</dbReference>
<sequence>MRTYLVASASAWLITLCSWFCLWVISYYFVNDAELAILFFPFALRLGITLHAAKKYWGAVYAAEWCLTISLAILLAQPQWSAILVASALSIPVALVAERYYQGAQWRRLLIQAAAIVACALINMLVVGSHSDSLSFVGLVSITAGLMLVPSCYLIWNYLFQSTWRPLTSNLIHQPIEFHYKPILLFIALFAVSISLQVGLPDELRRFAPFCLAIPIILLAFRYGWQGALLGTLLNSCALIAARSGVSQLEVTDLLLSISAQSLTGILLGMAVQRQRDLNHQLRSELTRNKHLAKQLVQAEESVRKHIARELHDEIGQNITAIRTQASIIKRVNNPDLSIGCADTIESLSLNVYDTTKGLLTRLRPKTLDDLDVISAIQQMVREMEFEQLGIEVEFTVDNVSQRVLSDMMEVTLFRLCQEALNNSLKYAQAKQVRIELVIDATITLKIADDGIGFPLQDSQKGFGLKGMKERVQALGGQFEIRSVVDGDETQRGTEIDARLPLV</sequence>
<dbReference type="Pfam" id="PF02518">
    <property type="entry name" value="HATPase_c"/>
    <property type="match status" value="1"/>
</dbReference>
<dbReference type="InterPro" id="IPR003594">
    <property type="entry name" value="HATPase_dom"/>
</dbReference>
<dbReference type="OrthoDB" id="9797605at2"/>
<dbReference type="Pfam" id="PF05231">
    <property type="entry name" value="MASE1"/>
    <property type="match status" value="1"/>
</dbReference>
<dbReference type="InterPro" id="IPR050482">
    <property type="entry name" value="Sensor_HK_TwoCompSys"/>
</dbReference>
<dbReference type="InterPro" id="IPR005467">
    <property type="entry name" value="His_kinase_dom"/>
</dbReference>
<feature type="domain" description="Histidine kinase" evidence="10">
    <location>
        <begin position="277"/>
        <end position="503"/>
    </location>
</feature>
<organism evidence="11 12">
    <name type="scientific">Vibrio thalassae</name>
    <dbReference type="NCBI Taxonomy" id="1243014"/>
    <lineage>
        <taxon>Bacteria</taxon>
        <taxon>Pseudomonadati</taxon>
        <taxon>Pseudomonadota</taxon>
        <taxon>Gammaproteobacteria</taxon>
        <taxon>Vibrionales</taxon>
        <taxon>Vibrionaceae</taxon>
        <taxon>Vibrio</taxon>
    </lineage>
</organism>
<evidence type="ECO:0000256" key="6">
    <source>
        <dbReference type="ARBA" id="ARBA00022989"/>
    </source>
</evidence>